<dbReference type="AlphaFoldDB" id="A0A4Y7IV95"/>
<protein>
    <submittedName>
        <fullName evidence="1">Uncharacterized protein</fullName>
    </submittedName>
</protein>
<dbReference type="EMBL" id="CM010716">
    <property type="protein sequence ID" value="RZC52617.1"/>
    <property type="molecule type" value="Genomic_DNA"/>
</dbReference>
<evidence type="ECO:0000313" key="2">
    <source>
        <dbReference type="Proteomes" id="UP000316621"/>
    </source>
</evidence>
<name>A0A4Y7IV95_PAPSO</name>
<gene>
    <name evidence="1" type="ORF">C5167_021057</name>
</gene>
<proteinExistence type="predicted"/>
<dbReference type="Proteomes" id="UP000316621">
    <property type="component" value="Chromosome 2"/>
</dbReference>
<accession>A0A4Y7IV95</accession>
<reference evidence="1 2" key="1">
    <citation type="journal article" date="2018" name="Science">
        <title>The opium poppy genome and morphinan production.</title>
        <authorList>
            <person name="Guo L."/>
            <person name="Winzer T."/>
            <person name="Yang X."/>
            <person name="Li Y."/>
            <person name="Ning Z."/>
            <person name="He Z."/>
            <person name="Teodor R."/>
            <person name="Lu Y."/>
            <person name="Bowser T.A."/>
            <person name="Graham I.A."/>
            <person name="Ye K."/>
        </authorList>
    </citation>
    <scope>NUCLEOTIDE SEQUENCE [LARGE SCALE GENOMIC DNA]</scope>
    <source>
        <strain evidence="2">cv. HN1</strain>
        <tissue evidence="1">Leaves</tissue>
    </source>
</reference>
<evidence type="ECO:0000313" key="1">
    <source>
        <dbReference type="EMBL" id="RZC52617.1"/>
    </source>
</evidence>
<dbReference type="Gramene" id="RZC52617">
    <property type="protein sequence ID" value="RZC52617"/>
    <property type="gene ID" value="C5167_021057"/>
</dbReference>
<organism evidence="1 2">
    <name type="scientific">Papaver somniferum</name>
    <name type="common">Opium poppy</name>
    <dbReference type="NCBI Taxonomy" id="3469"/>
    <lineage>
        <taxon>Eukaryota</taxon>
        <taxon>Viridiplantae</taxon>
        <taxon>Streptophyta</taxon>
        <taxon>Embryophyta</taxon>
        <taxon>Tracheophyta</taxon>
        <taxon>Spermatophyta</taxon>
        <taxon>Magnoliopsida</taxon>
        <taxon>Ranunculales</taxon>
        <taxon>Papaveraceae</taxon>
        <taxon>Papaveroideae</taxon>
        <taxon>Papaver</taxon>
    </lineage>
</organism>
<sequence>MAASRDGPGIVSYWHLKSKQHTSPIIFCEAGSMSFLTKGFLIYVQMHALFFSMAAQQILIPARVGLRANSMHGLKSRGLAQKVPTGVGDGLGASKVSIMEVAWTLFNTKTRDNNVAKK</sequence>
<keyword evidence="2" id="KW-1185">Reference proteome</keyword>